<dbReference type="Gene3D" id="3.20.20.370">
    <property type="entry name" value="Glycoside hydrolase/deacetylase"/>
    <property type="match status" value="1"/>
</dbReference>
<dbReference type="EMBL" id="JBHUIP010000014">
    <property type="protein sequence ID" value="MFD2264753.1"/>
    <property type="molecule type" value="Genomic_DNA"/>
</dbReference>
<organism evidence="3 4">
    <name type="scientific">Lacibacterium aquatile</name>
    <dbReference type="NCBI Taxonomy" id="1168082"/>
    <lineage>
        <taxon>Bacteria</taxon>
        <taxon>Pseudomonadati</taxon>
        <taxon>Pseudomonadota</taxon>
        <taxon>Alphaproteobacteria</taxon>
        <taxon>Rhodospirillales</taxon>
        <taxon>Rhodospirillaceae</taxon>
    </lineage>
</organism>
<evidence type="ECO:0000313" key="3">
    <source>
        <dbReference type="EMBL" id="MFD2264753.1"/>
    </source>
</evidence>
<dbReference type="PROSITE" id="PS51257">
    <property type="entry name" value="PROKAR_LIPOPROTEIN"/>
    <property type="match status" value="1"/>
</dbReference>
<dbReference type="CDD" id="cd10936">
    <property type="entry name" value="CE4_DAC2"/>
    <property type="match status" value="1"/>
</dbReference>
<dbReference type="PANTHER" id="PTHR30105:SF2">
    <property type="entry name" value="DIVERGENT POLYSACCHARIDE DEACETYLASE SUPERFAMILY"/>
    <property type="match status" value="1"/>
</dbReference>
<feature type="region of interest" description="Disordered" evidence="1">
    <location>
        <begin position="58"/>
        <end position="101"/>
    </location>
</feature>
<keyword evidence="2" id="KW-0732">Signal</keyword>
<dbReference type="PANTHER" id="PTHR30105">
    <property type="entry name" value="UNCHARACTERIZED YIBQ-RELATED"/>
    <property type="match status" value="1"/>
</dbReference>
<evidence type="ECO:0000256" key="2">
    <source>
        <dbReference type="SAM" id="SignalP"/>
    </source>
</evidence>
<comment type="caution">
    <text evidence="3">The sequence shown here is derived from an EMBL/GenBank/DDBJ whole genome shotgun (WGS) entry which is preliminary data.</text>
</comment>
<evidence type="ECO:0000313" key="4">
    <source>
        <dbReference type="Proteomes" id="UP001597295"/>
    </source>
</evidence>
<reference evidence="4" key="1">
    <citation type="journal article" date="2019" name="Int. J. Syst. Evol. Microbiol.">
        <title>The Global Catalogue of Microorganisms (GCM) 10K type strain sequencing project: providing services to taxonomists for standard genome sequencing and annotation.</title>
        <authorList>
            <consortium name="The Broad Institute Genomics Platform"/>
            <consortium name="The Broad Institute Genome Sequencing Center for Infectious Disease"/>
            <person name="Wu L."/>
            <person name="Ma J."/>
        </authorList>
    </citation>
    <scope>NUCLEOTIDE SEQUENCE [LARGE SCALE GENOMIC DNA]</scope>
    <source>
        <strain evidence="4">CGMCC 1.19062</strain>
    </source>
</reference>
<evidence type="ECO:0000256" key="1">
    <source>
        <dbReference type="SAM" id="MobiDB-lite"/>
    </source>
</evidence>
<dbReference type="Pfam" id="PF04748">
    <property type="entry name" value="Polysacc_deac_2"/>
    <property type="match status" value="1"/>
</dbReference>
<keyword evidence="4" id="KW-1185">Reference proteome</keyword>
<sequence length="366" mass="38764">MAAAKSSTALTTAWLMLIAACAGAAAWIFDAGRFRPRISLNVPRVEITLPEADLSKVAGAKAPAPGETATAPTSQAAATTAPVSADPTPKPTEVALAPVDPALTEPSAYGGDLPKMSADHTKQPWKLYAGHFDASDPRPRIAVVMTQLGLSRETTDKAITELPAGVSFSYSPYSPGLPTWVSRARAFGHEAWLDLAFEPQDFPTNDPGPATLLLDLSPTDNIARMEWVLARAPAVVGVLARHGERMLGSDQAMAPLAKSLRERGLAWIDNRAVGRPAMVRLTRDFALPFGYTDIIVSDAEMLPDALHTVESLAGGRGTAVLAVDASMGAIERLKPWLETLEAKGFALAPATSAINRQLERFAVATQ</sequence>
<dbReference type="SUPFAM" id="SSF88713">
    <property type="entry name" value="Glycoside hydrolase/deacetylase"/>
    <property type="match status" value="1"/>
</dbReference>
<protein>
    <submittedName>
        <fullName evidence="3">Divergent polysaccharide deacetylase family protein</fullName>
    </submittedName>
</protein>
<dbReference type="InterPro" id="IPR006837">
    <property type="entry name" value="Divergent_DAC"/>
</dbReference>
<dbReference type="Proteomes" id="UP001597295">
    <property type="component" value="Unassembled WGS sequence"/>
</dbReference>
<proteinExistence type="predicted"/>
<feature type="signal peptide" evidence="2">
    <location>
        <begin position="1"/>
        <end position="24"/>
    </location>
</feature>
<feature type="compositionally biased region" description="Low complexity" evidence="1">
    <location>
        <begin position="58"/>
        <end position="87"/>
    </location>
</feature>
<dbReference type="InterPro" id="IPR011330">
    <property type="entry name" value="Glyco_hydro/deAcase_b/a-brl"/>
</dbReference>
<dbReference type="RefSeq" id="WP_379877871.1">
    <property type="nucleotide sequence ID" value="NZ_JBHUIP010000014.1"/>
</dbReference>
<gene>
    <name evidence="3" type="ORF">ACFSM5_17745</name>
</gene>
<name>A0ABW5DVM1_9PROT</name>
<feature type="chain" id="PRO_5047109146" evidence="2">
    <location>
        <begin position="25"/>
        <end position="366"/>
    </location>
</feature>
<accession>A0ABW5DVM1</accession>